<reference evidence="2 3" key="1">
    <citation type="submission" date="2024-09" db="EMBL/GenBank/DDBJ databases">
        <authorList>
            <person name="Sun Q."/>
            <person name="Mori K."/>
        </authorList>
    </citation>
    <scope>NUCLEOTIDE SEQUENCE [LARGE SCALE GENOMIC DNA]</scope>
    <source>
        <strain evidence="2 3">JCM 9626</strain>
    </source>
</reference>
<feature type="transmembrane region" description="Helical" evidence="1">
    <location>
        <begin position="35"/>
        <end position="54"/>
    </location>
</feature>
<dbReference type="Pfam" id="PF14012">
    <property type="entry name" value="DUF4229"/>
    <property type="match status" value="1"/>
</dbReference>
<keyword evidence="3" id="KW-1185">Reference proteome</keyword>
<comment type="caution">
    <text evidence="2">The sequence shown here is derived from an EMBL/GenBank/DDBJ whole genome shotgun (WGS) entry which is preliminary data.</text>
</comment>
<keyword evidence="1" id="KW-0472">Membrane</keyword>
<dbReference type="EMBL" id="JBHMDG010000011">
    <property type="protein sequence ID" value="MFB9313171.1"/>
    <property type="molecule type" value="Genomic_DNA"/>
</dbReference>
<organism evidence="2 3">
    <name type="scientific">Nocardioides plantarum</name>
    <dbReference type="NCBI Taxonomy" id="29299"/>
    <lineage>
        <taxon>Bacteria</taxon>
        <taxon>Bacillati</taxon>
        <taxon>Actinomycetota</taxon>
        <taxon>Actinomycetes</taxon>
        <taxon>Propionibacteriales</taxon>
        <taxon>Nocardioidaceae</taxon>
        <taxon>Nocardioides</taxon>
    </lineage>
</organism>
<dbReference type="Proteomes" id="UP001589750">
    <property type="component" value="Unassembled WGS sequence"/>
</dbReference>
<gene>
    <name evidence="2" type="ORF">ACFFRI_08965</name>
</gene>
<feature type="transmembrane region" description="Helical" evidence="1">
    <location>
        <begin position="12"/>
        <end position="29"/>
    </location>
</feature>
<dbReference type="InterPro" id="IPR025323">
    <property type="entry name" value="DUF4229"/>
</dbReference>
<evidence type="ECO:0000313" key="3">
    <source>
        <dbReference type="Proteomes" id="UP001589750"/>
    </source>
</evidence>
<evidence type="ECO:0000256" key="1">
    <source>
        <dbReference type="SAM" id="Phobius"/>
    </source>
</evidence>
<keyword evidence="1" id="KW-0812">Transmembrane</keyword>
<sequence>MKDFVIYTALRLGLFLLTWGAVTGAWLLITDRAALGLTFLIAFVLSGIGSYFVLSGPRERLARHVEERAGRATAAFEERRAREDADDQS</sequence>
<accession>A0ABV5K8U5</accession>
<protein>
    <submittedName>
        <fullName evidence="2">DUF4229 domain-containing protein</fullName>
    </submittedName>
</protein>
<evidence type="ECO:0000313" key="2">
    <source>
        <dbReference type="EMBL" id="MFB9313171.1"/>
    </source>
</evidence>
<name>A0ABV5K8U5_9ACTN</name>
<proteinExistence type="predicted"/>
<keyword evidence="1" id="KW-1133">Transmembrane helix</keyword>
<dbReference type="RefSeq" id="WP_140011350.1">
    <property type="nucleotide sequence ID" value="NZ_JBHMDG010000011.1"/>
</dbReference>